<comment type="subcellular location">
    <subcellularLocation>
        <location evidence="1">Membrane</location>
        <topology evidence="1">Single-pass membrane protein</topology>
    </subcellularLocation>
</comment>
<feature type="chain" id="PRO_5041946025" description="Mid2 domain-containing protein" evidence="7">
    <location>
        <begin position="26"/>
        <end position="296"/>
    </location>
</feature>
<keyword evidence="3 6" id="KW-1133">Transmembrane helix</keyword>
<keyword evidence="4 6" id="KW-0472">Membrane</keyword>
<sequence>MLPVRTVGRSVFWVLWTMLALSVKATFTNPPTLGADLLVRLSIGQTVQIAWESPEPRIGLFVRHWDINTGVILGILLSNVPNTNTYNWVVGLNDGINSSAIAASPNFCLGLVDEDFKIQFFSRGFVIKDPIPAQVLTTTTRASSSTIFSTTSSTISSATSSAKSSTTSSAISVADTNQSAASGLSQSEKTGIGVGVALGGVALIVFAVLSTILLMRRRQQRQKGGQPASELPIDDENDPHKQYYTSSSQQYSSNSDFAPSYQQASYQAELMVDNGGRGHMPYELPDQGIPELGHHR</sequence>
<evidence type="ECO:0008006" key="10">
    <source>
        <dbReference type="Google" id="ProtNLM"/>
    </source>
</evidence>
<dbReference type="EMBL" id="JAULSW010000002">
    <property type="protein sequence ID" value="KAK3390901.1"/>
    <property type="molecule type" value="Genomic_DNA"/>
</dbReference>
<dbReference type="GO" id="GO:0071944">
    <property type="term" value="C:cell periphery"/>
    <property type="evidence" value="ECO:0007669"/>
    <property type="project" value="UniProtKB-ARBA"/>
</dbReference>
<gene>
    <name evidence="8" type="ORF">B0H63DRAFT_125589</name>
</gene>
<evidence type="ECO:0000256" key="2">
    <source>
        <dbReference type="ARBA" id="ARBA00022692"/>
    </source>
</evidence>
<dbReference type="AlphaFoldDB" id="A0AAE0P069"/>
<keyword evidence="7" id="KW-0732">Signal</keyword>
<organism evidence="8 9">
    <name type="scientific">Podospora didyma</name>
    <dbReference type="NCBI Taxonomy" id="330526"/>
    <lineage>
        <taxon>Eukaryota</taxon>
        <taxon>Fungi</taxon>
        <taxon>Dikarya</taxon>
        <taxon>Ascomycota</taxon>
        <taxon>Pezizomycotina</taxon>
        <taxon>Sordariomycetes</taxon>
        <taxon>Sordariomycetidae</taxon>
        <taxon>Sordariales</taxon>
        <taxon>Podosporaceae</taxon>
        <taxon>Podospora</taxon>
    </lineage>
</organism>
<evidence type="ECO:0000256" key="4">
    <source>
        <dbReference type="ARBA" id="ARBA00023136"/>
    </source>
</evidence>
<keyword evidence="2 6" id="KW-0812">Transmembrane</keyword>
<name>A0AAE0P069_9PEZI</name>
<dbReference type="PANTHER" id="PTHR15549">
    <property type="entry name" value="PAIRED IMMUNOGLOBULIN-LIKE TYPE 2 RECEPTOR"/>
    <property type="match status" value="1"/>
</dbReference>
<protein>
    <recommendedName>
        <fullName evidence="10">Mid2 domain-containing protein</fullName>
    </recommendedName>
</protein>
<evidence type="ECO:0000256" key="3">
    <source>
        <dbReference type="ARBA" id="ARBA00022989"/>
    </source>
</evidence>
<feature type="signal peptide" evidence="7">
    <location>
        <begin position="1"/>
        <end position="25"/>
    </location>
</feature>
<keyword evidence="9" id="KW-1185">Reference proteome</keyword>
<evidence type="ECO:0000256" key="1">
    <source>
        <dbReference type="ARBA" id="ARBA00004167"/>
    </source>
</evidence>
<feature type="region of interest" description="Disordered" evidence="5">
    <location>
        <begin position="277"/>
        <end position="296"/>
    </location>
</feature>
<comment type="caution">
    <text evidence="8">The sequence shown here is derived from an EMBL/GenBank/DDBJ whole genome shotgun (WGS) entry which is preliminary data.</text>
</comment>
<dbReference type="GO" id="GO:0016020">
    <property type="term" value="C:membrane"/>
    <property type="evidence" value="ECO:0007669"/>
    <property type="project" value="UniProtKB-SubCell"/>
</dbReference>
<feature type="compositionally biased region" description="Low complexity" evidence="5">
    <location>
        <begin position="242"/>
        <end position="255"/>
    </location>
</feature>
<evidence type="ECO:0000256" key="5">
    <source>
        <dbReference type="SAM" id="MobiDB-lite"/>
    </source>
</evidence>
<evidence type="ECO:0000256" key="7">
    <source>
        <dbReference type="SAM" id="SignalP"/>
    </source>
</evidence>
<evidence type="ECO:0000256" key="6">
    <source>
        <dbReference type="SAM" id="Phobius"/>
    </source>
</evidence>
<accession>A0AAE0P069</accession>
<proteinExistence type="predicted"/>
<dbReference type="PANTHER" id="PTHR15549:SF30">
    <property type="entry name" value="MID2 DOMAIN-CONTAINING PROTEIN"/>
    <property type="match status" value="1"/>
</dbReference>
<feature type="region of interest" description="Disordered" evidence="5">
    <location>
        <begin position="220"/>
        <end position="260"/>
    </location>
</feature>
<reference evidence="8" key="1">
    <citation type="journal article" date="2023" name="Mol. Phylogenet. Evol.">
        <title>Genome-scale phylogeny and comparative genomics of the fungal order Sordariales.</title>
        <authorList>
            <person name="Hensen N."/>
            <person name="Bonometti L."/>
            <person name="Westerberg I."/>
            <person name="Brannstrom I.O."/>
            <person name="Guillou S."/>
            <person name="Cros-Aarteil S."/>
            <person name="Calhoun S."/>
            <person name="Haridas S."/>
            <person name="Kuo A."/>
            <person name="Mondo S."/>
            <person name="Pangilinan J."/>
            <person name="Riley R."/>
            <person name="LaButti K."/>
            <person name="Andreopoulos B."/>
            <person name="Lipzen A."/>
            <person name="Chen C."/>
            <person name="Yan M."/>
            <person name="Daum C."/>
            <person name="Ng V."/>
            <person name="Clum A."/>
            <person name="Steindorff A."/>
            <person name="Ohm R.A."/>
            <person name="Martin F."/>
            <person name="Silar P."/>
            <person name="Natvig D.O."/>
            <person name="Lalanne C."/>
            <person name="Gautier V."/>
            <person name="Ament-Velasquez S.L."/>
            <person name="Kruys A."/>
            <person name="Hutchinson M.I."/>
            <person name="Powell A.J."/>
            <person name="Barry K."/>
            <person name="Miller A.N."/>
            <person name="Grigoriev I.V."/>
            <person name="Debuchy R."/>
            <person name="Gladieux P."/>
            <person name="Hiltunen Thoren M."/>
            <person name="Johannesson H."/>
        </authorList>
    </citation>
    <scope>NUCLEOTIDE SEQUENCE</scope>
    <source>
        <strain evidence="8">CBS 232.78</strain>
    </source>
</reference>
<evidence type="ECO:0000313" key="9">
    <source>
        <dbReference type="Proteomes" id="UP001285441"/>
    </source>
</evidence>
<dbReference type="Proteomes" id="UP001285441">
    <property type="component" value="Unassembled WGS sequence"/>
</dbReference>
<evidence type="ECO:0000313" key="8">
    <source>
        <dbReference type="EMBL" id="KAK3390901.1"/>
    </source>
</evidence>
<reference evidence="8" key="2">
    <citation type="submission" date="2023-06" db="EMBL/GenBank/DDBJ databases">
        <authorList>
            <consortium name="Lawrence Berkeley National Laboratory"/>
            <person name="Haridas S."/>
            <person name="Hensen N."/>
            <person name="Bonometti L."/>
            <person name="Westerberg I."/>
            <person name="Brannstrom I.O."/>
            <person name="Guillou S."/>
            <person name="Cros-Aarteil S."/>
            <person name="Calhoun S."/>
            <person name="Kuo A."/>
            <person name="Mondo S."/>
            <person name="Pangilinan J."/>
            <person name="Riley R."/>
            <person name="LaButti K."/>
            <person name="Andreopoulos B."/>
            <person name="Lipzen A."/>
            <person name="Chen C."/>
            <person name="Yanf M."/>
            <person name="Daum C."/>
            <person name="Ng V."/>
            <person name="Clum A."/>
            <person name="Steindorff A."/>
            <person name="Ohm R."/>
            <person name="Martin F."/>
            <person name="Silar P."/>
            <person name="Natvig D."/>
            <person name="Lalanne C."/>
            <person name="Gautier V."/>
            <person name="Ament-velasquez S.L."/>
            <person name="Kruys A."/>
            <person name="Hutchinson M.I."/>
            <person name="Powell A.J."/>
            <person name="Barry K."/>
            <person name="Miller A.N."/>
            <person name="Grigoriev I.V."/>
            <person name="Debuchy R."/>
            <person name="Gladieux P."/>
            <person name="Thoren M.H."/>
            <person name="Johannesson H."/>
        </authorList>
    </citation>
    <scope>NUCLEOTIDE SEQUENCE</scope>
    <source>
        <strain evidence="8">CBS 232.78</strain>
    </source>
</reference>
<feature type="transmembrane region" description="Helical" evidence="6">
    <location>
        <begin position="192"/>
        <end position="214"/>
    </location>
</feature>
<dbReference type="InterPro" id="IPR051694">
    <property type="entry name" value="Immunoregulatory_rcpt-like"/>
</dbReference>